<name>A0A2U9NTR3_9STRA</name>
<keyword evidence="10 12" id="KW-0604">Photosystem II</keyword>
<feature type="transmembrane region" description="Helical" evidence="13">
    <location>
        <begin position="41"/>
        <end position="62"/>
    </location>
</feature>
<sequence length="65" mass="7210">MRALLVLWLIFISFVIALVVTVAFSKPDPIGWQKSKLLFKKLAQIWISTIIAIAGLDGIIVATTR</sequence>
<keyword evidence="6 12" id="KW-0812">Transmembrane</keyword>
<dbReference type="GO" id="GO:0009539">
    <property type="term" value="C:photosystem II reaction center"/>
    <property type="evidence" value="ECO:0007669"/>
    <property type="project" value="InterPro"/>
</dbReference>
<dbReference type="SUPFAM" id="SSF161055">
    <property type="entry name" value="PsbZ-like"/>
    <property type="match status" value="1"/>
</dbReference>
<dbReference type="EMBL" id="MG755807">
    <property type="protein sequence ID" value="AWT40276.1"/>
    <property type="molecule type" value="Genomic_DNA"/>
</dbReference>
<evidence type="ECO:0000256" key="10">
    <source>
        <dbReference type="ARBA" id="ARBA00023276"/>
    </source>
</evidence>
<organism evidence="15">
    <name type="scientific">Astrosyne radiata</name>
    <dbReference type="NCBI Taxonomy" id="1158023"/>
    <lineage>
        <taxon>Eukaryota</taxon>
        <taxon>Sar</taxon>
        <taxon>Stramenopiles</taxon>
        <taxon>Ochrophyta</taxon>
        <taxon>Bacillariophyta</taxon>
        <taxon>Fragilariophyceae</taxon>
        <taxon>Fragilariophycidae</taxon>
        <taxon>Cyclophorales</taxon>
        <taxon>Cyclophoraceae</taxon>
        <taxon>Astrosyne</taxon>
    </lineage>
</organism>
<keyword evidence="14" id="KW-0732">Signal</keyword>
<dbReference type="AlphaFoldDB" id="A0A2U9NTR3"/>
<dbReference type="InterPro" id="IPR002644">
    <property type="entry name" value="PSII_PsbZ"/>
</dbReference>
<reference evidence="15" key="1">
    <citation type="journal article" date="2018" name="Adv. Bot. Res.">
        <title>Evolution of the Plastid Genomes in Diatoms.</title>
        <authorList>
            <person name="Yu M."/>
            <person name="Ashworth M.P."/>
            <person name="Hajrah N.H."/>
            <person name="Khiyami M.A."/>
            <person name="Sabir M.J."/>
            <person name="Alhebshi A.M."/>
            <person name="Al-Malki A.L."/>
            <person name="Sabir J.S.M."/>
            <person name="Theriot E.C."/>
            <person name="Jansen R.K."/>
        </authorList>
    </citation>
    <scope>NUCLEOTIDE SEQUENCE</scope>
</reference>
<dbReference type="InterPro" id="IPR036512">
    <property type="entry name" value="PSII_PsbZ_sf"/>
</dbReference>
<keyword evidence="8 12" id="KW-0793">Thylakoid</keyword>
<keyword evidence="4 12" id="KW-0674">Reaction center</keyword>
<evidence type="ECO:0000256" key="8">
    <source>
        <dbReference type="ARBA" id="ARBA00023078"/>
    </source>
</evidence>
<evidence type="ECO:0000256" key="9">
    <source>
        <dbReference type="ARBA" id="ARBA00023136"/>
    </source>
</evidence>
<comment type="subcellular location">
    <subcellularLocation>
        <location evidence="1">Membrane</location>
    </subcellularLocation>
</comment>
<feature type="signal peptide" evidence="14">
    <location>
        <begin position="1"/>
        <end position="17"/>
    </location>
</feature>
<dbReference type="Gene3D" id="1.10.287.740">
    <property type="entry name" value="Photosystem II PsbZ, reaction centre"/>
    <property type="match status" value="1"/>
</dbReference>
<evidence type="ECO:0000256" key="13">
    <source>
        <dbReference type="SAM" id="Phobius"/>
    </source>
</evidence>
<dbReference type="GeneID" id="36960189"/>
<protein>
    <recommendedName>
        <fullName evidence="3 12">Photosystem II reaction center protein Z</fullName>
    </recommendedName>
</protein>
<evidence type="ECO:0000256" key="12">
    <source>
        <dbReference type="RuleBase" id="RU003472"/>
    </source>
</evidence>
<dbReference type="RefSeq" id="YP_009497563.1">
    <property type="nucleotide sequence ID" value="NC_038008.1"/>
</dbReference>
<comment type="function">
    <text evidence="12">Controls the interaction of photosystem II (PSII) cores with the light-harvesting antenna, regulates electron flow through the 2 photosystem reaction centers. PSII is a light-driven water plastoquinone oxidoreductase, using light energy to abstract electrons from H(2)O, generating a proton gradient subsequently used for ATP formation.</text>
</comment>
<keyword evidence="15" id="KW-0150">Chloroplast</keyword>
<evidence type="ECO:0000256" key="4">
    <source>
        <dbReference type="ARBA" id="ARBA00022469"/>
    </source>
</evidence>
<dbReference type="GO" id="GO:0042549">
    <property type="term" value="P:photosystem II stabilization"/>
    <property type="evidence" value="ECO:0007669"/>
    <property type="project" value="InterPro"/>
</dbReference>
<evidence type="ECO:0000256" key="14">
    <source>
        <dbReference type="SAM" id="SignalP"/>
    </source>
</evidence>
<evidence type="ECO:0000256" key="3">
    <source>
        <dbReference type="ARBA" id="ARBA00021665"/>
    </source>
</evidence>
<dbReference type="GO" id="GO:0015979">
    <property type="term" value="P:photosynthesis"/>
    <property type="evidence" value="ECO:0007669"/>
    <property type="project" value="UniProtKB-KW"/>
</dbReference>
<accession>A0A2U9NTR3</accession>
<comment type="subunit">
    <text evidence="11">PSII is composed of 1 copy each of membrane proteins PsbA, PsbB, PsbC, PsbD, PsbE, PsbF, PsbH, PsbI, PsbJ, PsbK, PsbL, PsbM, PsbT, PsbY, PsbZ, Psb30/Ycf12, at least 3 peripheral proteins of the oxygen-evolving complex and a large number of cofactors. It forms dimeric complexes.</text>
</comment>
<gene>
    <name evidence="15" type="primary">psbZ</name>
</gene>
<evidence type="ECO:0000256" key="7">
    <source>
        <dbReference type="ARBA" id="ARBA00022989"/>
    </source>
</evidence>
<evidence type="ECO:0000256" key="11">
    <source>
        <dbReference type="ARBA" id="ARBA00038734"/>
    </source>
</evidence>
<evidence type="ECO:0000256" key="6">
    <source>
        <dbReference type="ARBA" id="ARBA00022692"/>
    </source>
</evidence>
<keyword evidence="15" id="KW-0934">Plastid</keyword>
<keyword evidence="7 13" id="KW-1133">Transmembrane helix</keyword>
<evidence type="ECO:0000256" key="1">
    <source>
        <dbReference type="ARBA" id="ARBA00004370"/>
    </source>
</evidence>
<comment type="similarity">
    <text evidence="2 12">Belongs to the PsbZ family.</text>
</comment>
<evidence type="ECO:0000313" key="15">
    <source>
        <dbReference type="EMBL" id="AWT40276.1"/>
    </source>
</evidence>
<dbReference type="Pfam" id="PF01737">
    <property type="entry name" value="Ycf9"/>
    <property type="match status" value="1"/>
</dbReference>
<feature type="chain" id="PRO_5016022217" description="Photosystem II reaction center protein Z" evidence="14">
    <location>
        <begin position="18"/>
        <end position="65"/>
    </location>
</feature>
<proteinExistence type="inferred from homology"/>
<keyword evidence="5 12" id="KW-0602">Photosynthesis</keyword>
<evidence type="ECO:0000256" key="5">
    <source>
        <dbReference type="ARBA" id="ARBA00022531"/>
    </source>
</evidence>
<evidence type="ECO:0000256" key="2">
    <source>
        <dbReference type="ARBA" id="ARBA00008367"/>
    </source>
</evidence>
<keyword evidence="9 13" id="KW-0472">Membrane</keyword>
<geneLocation type="chloroplast" evidence="15"/>